<dbReference type="GO" id="GO:0003677">
    <property type="term" value="F:DNA binding"/>
    <property type="evidence" value="ECO:0007669"/>
    <property type="project" value="UniProtKB-UniRule"/>
</dbReference>
<reference evidence="20 21" key="1">
    <citation type="submission" date="2014-08" db="EMBL/GenBank/DDBJ databases">
        <authorList>
            <person name="Hassan Y.I."/>
            <person name="Lepp D."/>
            <person name="Zhou T."/>
        </authorList>
    </citation>
    <scope>NUCLEOTIDE SEQUENCE [LARGE SCALE GENOMIC DNA]</scope>
    <source>
        <strain evidence="20 21">IFO13584</strain>
    </source>
</reference>
<comment type="similarity">
    <text evidence="15 18">Belongs to the ABC transporter superfamily. UvrA family.</text>
</comment>
<keyword evidence="5 18" id="KW-0547">Nucleotide-binding</keyword>
<evidence type="ECO:0000256" key="7">
    <source>
        <dbReference type="ARBA" id="ARBA00022769"/>
    </source>
</evidence>
<dbReference type="FunFam" id="1.20.1580.10:FF:000002">
    <property type="entry name" value="UvrABC system protein A"/>
    <property type="match status" value="1"/>
</dbReference>
<dbReference type="GO" id="GO:0006289">
    <property type="term" value="P:nucleotide-excision repair"/>
    <property type="evidence" value="ECO:0007669"/>
    <property type="project" value="UniProtKB-UniRule"/>
</dbReference>
<evidence type="ECO:0000259" key="19">
    <source>
        <dbReference type="PROSITE" id="PS50893"/>
    </source>
</evidence>
<feature type="binding site" evidence="18">
    <location>
        <begin position="653"/>
        <end position="660"/>
    </location>
    <ligand>
        <name>ATP</name>
        <dbReference type="ChEBI" id="CHEBI:30616"/>
    </ligand>
</feature>
<keyword evidence="7 18" id="KW-0228">DNA excision</keyword>
<evidence type="ECO:0000256" key="15">
    <source>
        <dbReference type="ARBA" id="ARBA00038000"/>
    </source>
</evidence>
<keyword evidence="14 18" id="KW-0742">SOS response</keyword>
<dbReference type="InterPro" id="IPR017871">
    <property type="entry name" value="ABC_transporter-like_CS"/>
</dbReference>
<dbReference type="GO" id="GO:0005737">
    <property type="term" value="C:cytoplasm"/>
    <property type="evidence" value="ECO:0007669"/>
    <property type="project" value="UniProtKB-SubCell"/>
</dbReference>
<comment type="subunit">
    <text evidence="18">Forms a heterotetramer with UvrB during the search for lesions.</text>
</comment>
<evidence type="ECO:0000256" key="13">
    <source>
        <dbReference type="ARBA" id="ARBA00023204"/>
    </source>
</evidence>
<dbReference type="Gene3D" id="3.30.190.20">
    <property type="match status" value="1"/>
</dbReference>
<evidence type="ECO:0000256" key="5">
    <source>
        <dbReference type="ARBA" id="ARBA00022741"/>
    </source>
</evidence>
<keyword evidence="8 18" id="KW-0863">Zinc-finger</keyword>
<gene>
    <name evidence="18" type="primary">uvrA</name>
    <name evidence="20" type="ORF">JP75_12395</name>
</gene>
<evidence type="ECO:0000256" key="6">
    <source>
        <dbReference type="ARBA" id="ARBA00022763"/>
    </source>
</evidence>
<evidence type="ECO:0000256" key="16">
    <source>
        <dbReference type="ARBA" id="ARBA00039316"/>
    </source>
</evidence>
<evidence type="ECO:0000256" key="11">
    <source>
        <dbReference type="ARBA" id="ARBA00022881"/>
    </source>
</evidence>
<keyword evidence="13 18" id="KW-0234">DNA repair</keyword>
<dbReference type="PANTHER" id="PTHR43152:SF3">
    <property type="entry name" value="UVRABC SYSTEM PROTEIN A"/>
    <property type="match status" value="1"/>
</dbReference>
<dbReference type="GO" id="GO:0009380">
    <property type="term" value="C:excinuclease repair complex"/>
    <property type="evidence" value="ECO:0007669"/>
    <property type="project" value="InterPro"/>
</dbReference>
<accession>A0A087M1N9</accession>
<keyword evidence="4 18" id="KW-0677">Repeat</keyword>
<dbReference type="Pfam" id="PF17760">
    <property type="entry name" value="UvrA_inter"/>
    <property type="match status" value="1"/>
</dbReference>
<proteinExistence type="inferred from homology"/>
<dbReference type="InterPro" id="IPR027417">
    <property type="entry name" value="P-loop_NTPase"/>
</dbReference>
<comment type="caution">
    <text evidence="20">The sequence shown here is derived from an EMBL/GenBank/DDBJ whole genome shotgun (WGS) entry which is preliminary data.</text>
</comment>
<keyword evidence="3 18" id="KW-0479">Metal-binding</keyword>
<dbReference type="HAMAP" id="MF_00205">
    <property type="entry name" value="UvrA"/>
    <property type="match status" value="1"/>
</dbReference>
<evidence type="ECO:0000256" key="4">
    <source>
        <dbReference type="ARBA" id="ARBA00022737"/>
    </source>
</evidence>
<dbReference type="SUPFAM" id="SSF52540">
    <property type="entry name" value="P-loop containing nucleoside triphosphate hydrolases"/>
    <property type="match status" value="2"/>
</dbReference>
<organism evidence="20 21">
    <name type="scientific">Devosia riboflavina</name>
    <dbReference type="NCBI Taxonomy" id="46914"/>
    <lineage>
        <taxon>Bacteria</taxon>
        <taxon>Pseudomonadati</taxon>
        <taxon>Pseudomonadota</taxon>
        <taxon>Alphaproteobacteria</taxon>
        <taxon>Hyphomicrobiales</taxon>
        <taxon>Devosiaceae</taxon>
        <taxon>Devosia</taxon>
    </lineage>
</organism>
<evidence type="ECO:0000256" key="10">
    <source>
        <dbReference type="ARBA" id="ARBA00022840"/>
    </source>
</evidence>
<dbReference type="InterPro" id="IPR041102">
    <property type="entry name" value="UvrA_inter"/>
</dbReference>
<evidence type="ECO:0000256" key="1">
    <source>
        <dbReference type="ARBA" id="ARBA00004496"/>
    </source>
</evidence>
<keyword evidence="6 18" id="KW-0227">DNA damage</keyword>
<comment type="subcellular location">
    <subcellularLocation>
        <location evidence="1 18">Cytoplasm</location>
    </subcellularLocation>
</comment>
<sequence>MKPTPSQNREIIVRGAREHNLKGIDVKLPRDSLIVMTGLSGSGKSSLAFDTIYAEGQRRYVESLSAYARQFLEMMQKPDVEHIEGLSPAISIEQKTTSRNPRSTVGTVTEIYDYLRLLFARVGIPYSPATGLPIESQTVSQMVDRTLELPEGTRLYLLAPIARGRKGEFKKELADLMRKGFQRVKIDGTYHEIEDAPALDKKFKHDIEVVVDRVVVSPDISGRLAESFETALKLAEGIALVEYADEKNEDGSARQITFSEKFACPVSGFTIAEIEPRLFSFNNPFGACPVCDGLGTEQKIDSDQIVPDATLSLRDGAILPWSKTSAPYYQQTLQAVVKHYGASTGTAWNELPFDVQHAVLYGTDKTAINFVYDDGLRQYKTSKPFEGVIGNLERRYKETESAGMREEIEKYMSAKPCVACGGYRLKPETLAVKIDGLHIGQVSDMSIKVASKWFVDLSDKLNATQSQIGERILKEIRERLNFLNDVGLEYLSMSRNSGTLSGGESQRIRLASQIGSGLTGVLYVLDEPSIGLHQRDNARLLETLQRLRDLGNTVIVVEHDEDAILTADYVLDIGPGAGVNGGHIVAEGTPQDILNHPDSLTGKYLSGRMGIQIPAERREGKKGKALSIKGATGNNLKNVSVDVPLGLFVAITGVSGGGKSTLMIDTMYQAIARRLNGARVVPAPHESLTGLEFLDKVIDIDQSPIGRTPRSNPATYTGAFTPLREWFAGLPEAKARGYGPGRFSFNVKGGRCEKCEGDGVLKIEMHFLPDVYVTCDVCKGKRYNRETLEVQFKGKSISDVLDMTIDEGVEFFSAVPVIRDKFATLQRVGLGYVKVGQPATTLSGGEAQRVKLSKELSKRATGRTLYMLDEPTTGLHFHDVAKLLEVLHELVDGGNSVVVIEHNLEVIKTADWIIDMGPEGGDGGGEVVAIGTPEDVASNKRSHTGHFLKEVMDRRPQFATRAAE</sequence>
<dbReference type="Gene3D" id="1.10.8.280">
    <property type="entry name" value="ABC transporter ATPase domain-like"/>
    <property type="match status" value="1"/>
</dbReference>
<evidence type="ECO:0000256" key="2">
    <source>
        <dbReference type="ARBA" id="ARBA00022490"/>
    </source>
</evidence>
<evidence type="ECO:0000256" key="9">
    <source>
        <dbReference type="ARBA" id="ARBA00022833"/>
    </source>
</evidence>
<dbReference type="Gene3D" id="1.20.1580.10">
    <property type="entry name" value="ABC transporter ATPase like domain"/>
    <property type="match status" value="3"/>
</dbReference>
<keyword evidence="2 18" id="KW-0963">Cytoplasm</keyword>
<protein>
    <recommendedName>
        <fullName evidence="16 18">UvrABC system protein A</fullName>
        <shortName evidence="18">UvrA protein</shortName>
    </recommendedName>
    <alternativeName>
        <fullName evidence="17 18">Excinuclease ABC subunit A</fullName>
    </alternativeName>
</protein>
<dbReference type="GO" id="GO:0009381">
    <property type="term" value="F:excinuclease ABC activity"/>
    <property type="evidence" value="ECO:0007669"/>
    <property type="project" value="UniProtKB-UniRule"/>
</dbReference>
<dbReference type="PANTHER" id="PTHR43152">
    <property type="entry name" value="UVRABC SYSTEM PROTEIN A"/>
    <property type="match status" value="1"/>
</dbReference>
<dbReference type="InterPro" id="IPR004602">
    <property type="entry name" value="UvrA"/>
</dbReference>
<feature type="binding site" evidence="18">
    <location>
        <begin position="38"/>
        <end position="45"/>
    </location>
    <ligand>
        <name>ATP</name>
        <dbReference type="ChEBI" id="CHEBI:30616"/>
    </ligand>
</feature>
<comment type="caution">
    <text evidence="18">Lacks conserved residue(s) required for the propagation of feature annotation.</text>
</comment>
<keyword evidence="12 18" id="KW-0238">DNA-binding</keyword>
<evidence type="ECO:0000313" key="20">
    <source>
        <dbReference type="EMBL" id="KFL30792.1"/>
    </source>
</evidence>
<dbReference type="Pfam" id="PF17755">
    <property type="entry name" value="UvrA_DNA-bind"/>
    <property type="match status" value="1"/>
</dbReference>
<dbReference type="EMBL" id="JQGC01000010">
    <property type="protein sequence ID" value="KFL30792.1"/>
    <property type="molecule type" value="Genomic_DNA"/>
</dbReference>
<dbReference type="STRING" id="46914.JP75_12395"/>
<dbReference type="PROSITE" id="PS00211">
    <property type="entry name" value="ABC_TRANSPORTER_1"/>
    <property type="match status" value="2"/>
</dbReference>
<evidence type="ECO:0000256" key="3">
    <source>
        <dbReference type="ARBA" id="ARBA00022723"/>
    </source>
</evidence>
<dbReference type="NCBIfam" id="TIGR00630">
    <property type="entry name" value="uvra"/>
    <property type="match status" value="1"/>
</dbReference>
<comment type="function">
    <text evidence="18">The UvrABC repair system catalyzes the recognition and processing of DNA lesions. UvrA is an ATPase and a DNA-binding protein. A damage recognition complex composed of 2 UvrA and 2 UvrB subunits scans DNA for abnormalities. When the presence of a lesion has been verified by UvrB, the UvrA molecules dissociate.</text>
</comment>
<dbReference type="GO" id="GO:0008270">
    <property type="term" value="F:zinc ion binding"/>
    <property type="evidence" value="ECO:0007669"/>
    <property type="project" value="UniProtKB-UniRule"/>
</dbReference>
<dbReference type="CDD" id="cd03270">
    <property type="entry name" value="ABC_UvrA_I"/>
    <property type="match status" value="1"/>
</dbReference>
<evidence type="ECO:0000256" key="17">
    <source>
        <dbReference type="ARBA" id="ARBA00042156"/>
    </source>
</evidence>
<feature type="zinc finger region" description="C4-type" evidence="18">
    <location>
        <begin position="752"/>
        <end position="778"/>
    </location>
</feature>
<dbReference type="FunFam" id="3.40.50.300:FF:000028">
    <property type="entry name" value="UvrABC system protein A"/>
    <property type="match status" value="1"/>
</dbReference>
<keyword evidence="9 18" id="KW-0862">Zinc</keyword>
<dbReference type="GO" id="GO:0016887">
    <property type="term" value="F:ATP hydrolysis activity"/>
    <property type="evidence" value="ECO:0007669"/>
    <property type="project" value="InterPro"/>
</dbReference>
<dbReference type="CDD" id="cd03271">
    <property type="entry name" value="ABC_UvrA_II"/>
    <property type="match status" value="1"/>
</dbReference>
<dbReference type="RefSeq" id="WP_035083169.1">
    <property type="nucleotide sequence ID" value="NZ_JQGC01000010.1"/>
</dbReference>
<keyword evidence="21" id="KW-1185">Reference proteome</keyword>
<dbReference type="AlphaFoldDB" id="A0A087M1N9"/>
<evidence type="ECO:0000256" key="8">
    <source>
        <dbReference type="ARBA" id="ARBA00022771"/>
    </source>
</evidence>
<dbReference type="Gene3D" id="3.40.50.300">
    <property type="entry name" value="P-loop containing nucleotide triphosphate hydrolases"/>
    <property type="match status" value="3"/>
</dbReference>
<evidence type="ECO:0000256" key="14">
    <source>
        <dbReference type="ARBA" id="ARBA00023236"/>
    </source>
</evidence>
<dbReference type="GO" id="GO:0005524">
    <property type="term" value="F:ATP binding"/>
    <property type="evidence" value="ECO:0007669"/>
    <property type="project" value="UniProtKB-UniRule"/>
</dbReference>
<dbReference type="GO" id="GO:0009432">
    <property type="term" value="P:SOS response"/>
    <property type="evidence" value="ECO:0007669"/>
    <property type="project" value="UniProtKB-UniRule"/>
</dbReference>
<dbReference type="OrthoDB" id="9809851at2"/>
<evidence type="ECO:0000256" key="12">
    <source>
        <dbReference type="ARBA" id="ARBA00023125"/>
    </source>
</evidence>
<keyword evidence="10 18" id="KW-0067">ATP-binding</keyword>
<dbReference type="Proteomes" id="UP000028981">
    <property type="component" value="Unassembled WGS sequence"/>
</dbReference>
<dbReference type="NCBIfam" id="NF001503">
    <property type="entry name" value="PRK00349.1"/>
    <property type="match status" value="1"/>
</dbReference>
<evidence type="ECO:0000256" key="18">
    <source>
        <dbReference type="HAMAP-Rule" id="MF_00205"/>
    </source>
</evidence>
<feature type="domain" description="ABC transporter" evidence="19">
    <location>
        <begin position="621"/>
        <end position="949"/>
    </location>
</feature>
<name>A0A087M1N9_9HYPH</name>
<keyword evidence="11 18" id="KW-0267">Excision nuclease</keyword>
<dbReference type="PROSITE" id="PS50893">
    <property type="entry name" value="ABC_TRANSPORTER_2"/>
    <property type="match status" value="1"/>
</dbReference>
<evidence type="ECO:0000313" key="21">
    <source>
        <dbReference type="Proteomes" id="UP000028981"/>
    </source>
</evidence>
<dbReference type="InterPro" id="IPR003439">
    <property type="entry name" value="ABC_transporter-like_ATP-bd"/>
</dbReference>
<dbReference type="InterPro" id="IPR041552">
    <property type="entry name" value="UvrA_DNA-bd"/>
</dbReference>